<dbReference type="EMBL" id="POUC01000026">
    <property type="protein sequence ID" value="PNG23037.1"/>
    <property type="molecule type" value="Genomic_DNA"/>
</dbReference>
<accession>A0A2N8TVJ4</accession>
<dbReference type="Proteomes" id="UP000235943">
    <property type="component" value="Unassembled WGS sequence"/>
</dbReference>
<name>A0A2N8TVJ4_9ACTN</name>
<sequence>MSRFESQLGLRQIFVSEMSCYLSGSQPELIHGAEIFDPDVASYGPTPLCILVSSLRLDRFDGCVRLLLHAACLPAGPKQAKRHTCHRDQRREYGSCPLIHPGIVSR</sequence>
<proteinExistence type="predicted"/>
<dbReference type="AlphaFoldDB" id="A0A2N8TVJ4"/>
<evidence type="ECO:0000313" key="1">
    <source>
        <dbReference type="EMBL" id="PNG23037.1"/>
    </source>
</evidence>
<gene>
    <name evidence="1" type="ORF">C1J00_06125</name>
</gene>
<evidence type="ECO:0000313" key="2">
    <source>
        <dbReference type="Proteomes" id="UP000235943"/>
    </source>
</evidence>
<comment type="caution">
    <text evidence="1">The sequence shown here is derived from an EMBL/GenBank/DDBJ whole genome shotgun (WGS) entry which is preliminary data.</text>
</comment>
<organism evidence="1 2">
    <name type="scientific">Streptomyces cahuitamycinicus</name>
    <dbReference type="NCBI Taxonomy" id="2070367"/>
    <lineage>
        <taxon>Bacteria</taxon>
        <taxon>Bacillati</taxon>
        <taxon>Actinomycetota</taxon>
        <taxon>Actinomycetes</taxon>
        <taxon>Kitasatosporales</taxon>
        <taxon>Streptomycetaceae</taxon>
        <taxon>Streptomyces</taxon>
    </lineage>
</organism>
<protein>
    <submittedName>
        <fullName evidence="1">Uncharacterized protein</fullName>
    </submittedName>
</protein>
<keyword evidence="2" id="KW-1185">Reference proteome</keyword>
<reference evidence="1 2" key="1">
    <citation type="submission" date="2018-01" db="EMBL/GenBank/DDBJ databases">
        <title>Draft genome sequence of Streptomyces sp. 13K301.</title>
        <authorList>
            <person name="Sahin N."/>
            <person name="Saygin H."/>
            <person name="Ay H."/>
        </authorList>
    </citation>
    <scope>NUCLEOTIDE SEQUENCE [LARGE SCALE GENOMIC DNA]</scope>
    <source>
        <strain evidence="1 2">13K301</strain>
    </source>
</reference>